<dbReference type="SMART" id="SM00271">
    <property type="entry name" value="DnaJ"/>
    <property type="match status" value="1"/>
</dbReference>
<dbReference type="PROSITE" id="PS00636">
    <property type="entry name" value="DNAJ_1"/>
    <property type="match status" value="1"/>
</dbReference>
<dbReference type="InterPro" id="IPR036869">
    <property type="entry name" value="J_dom_sf"/>
</dbReference>
<dbReference type="PANTHER" id="PTHR45432">
    <property type="entry name" value="CHAPERONE PROTEIN DNAJ 11, CHLOROPLASTIC-LIKE"/>
    <property type="match status" value="1"/>
</dbReference>
<evidence type="ECO:0000259" key="1">
    <source>
        <dbReference type="PROSITE" id="PS50076"/>
    </source>
</evidence>
<gene>
    <name evidence="2" type="ORF">SAY86_012835</name>
</gene>
<reference evidence="2 3" key="1">
    <citation type="journal article" date="2023" name="Hortic Res">
        <title>Pangenome of water caltrop reveals structural variations and asymmetric subgenome divergence after allopolyploidization.</title>
        <authorList>
            <person name="Zhang X."/>
            <person name="Chen Y."/>
            <person name="Wang L."/>
            <person name="Yuan Y."/>
            <person name="Fang M."/>
            <person name="Shi L."/>
            <person name="Lu R."/>
            <person name="Comes H.P."/>
            <person name="Ma Y."/>
            <person name="Chen Y."/>
            <person name="Huang G."/>
            <person name="Zhou Y."/>
            <person name="Zheng Z."/>
            <person name="Qiu Y."/>
        </authorList>
    </citation>
    <scope>NUCLEOTIDE SEQUENCE [LARGE SCALE GENOMIC DNA]</scope>
    <source>
        <strain evidence="2">F231</strain>
    </source>
</reference>
<keyword evidence="3" id="KW-1185">Reference proteome</keyword>
<organism evidence="2 3">
    <name type="scientific">Trapa natans</name>
    <name type="common">Water chestnut</name>
    <dbReference type="NCBI Taxonomy" id="22666"/>
    <lineage>
        <taxon>Eukaryota</taxon>
        <taxon>Viridiplantae</taxon>
        <taxon>Streptophyta</taxon>
        <taxon>Embryophyta</taxon>
        <taxon>Tracheophyta</taxon>
        <taxon>Spermatophyta</taxon>
        <taxon>Magnoliopsida</taxon>
        <taxon>eudicotyledons</taxon>
        <taxon>Gunneridae</taxon>
        <taxon>Pentapetalae</taxon>
        <taxon>rosids</taxon>
        <taxon>malvids</taxon>
        <taxon>Myrtales</taxon>
        <taxon>Lythraceae</taxon>
        <taxon>Trapa</taxon>
    </lineage>
</organism>
<sequence length="147" mass="16264">MLGALTLPSPSPSTSRVSARRITVRCLATCQAPPIAEIESPSLCAAAARGRPASLYDVLRVKQTATPTEIKMAYRALAKLYHPDAMSRLESDGVDFIEINNAYATLSDPAARALYDLSMGQMYRRNSSFGTRTGIYRSRRWETDQCW</sequence>
<dbReference type="PRINTS" id="PR00625">
    <property type="entry name" value="JDOMAIN"/>
</dbReference>
<dbReference type="Proteomes" id="UP001346149">
    <property type="component" value="Unassembled WGS sequence"/>
</dbReference>
<dbReference type="InterPro" id="IPR018253">
    <property type="entry name" value="DnaJ_domain_CS"/>
</dbReference>
<dbReference type="AlphaFoldDB" id="A0AAN7ME17"/>
<dbReference type="InterPro" id="IPR001623">
    <property type="entry name" value="DnaJ_domain"/>
</dbReference>
<dbReference type="PANTHER" id="PTHR45432:SF2">
    <property type="entry name" value="CHAPERONE PROTEIN DNAJ 11, CHLOROPLASTIC"/>
    <property type="match status" value="1"/>
</dbReference>
<protein>
    <recommendedName>
        <fullName evidence="1">J domain-containing protein</fullName>
    </recommendedName>
</protein>
<proteinExistence type="predicted"/>
<name>A0AAN7ME17_TRANT</name>
<evidence type="ECO:0000313" key="2">
    <source>
        <dbReference type="EMBL" id="KAK4794841.1"/>
    </source>
</evidence>
<dbReference type="SUPFAM" id="SSF46565">
    <property type="entry name" value="Chaperone J-domain"/>
    <property type="match status" value="1"/>
</dbReference>
<dbReference type="Pfam" id="PF00226">
    <property type="entry name" value="DnaJ"/>
    <property type="match status" value="1"/>
</dbReference>
<dbReference type="Gene3D" id="1.10.287.110">
    <property type="entry name" value="DnaJ domain"/>
    <property type="match status" value="1"/>
</dbReference>
<dbReference type="EMBL" id="JAXQNO010000007">
    <property type="protein sequence ID" value="KAK4794841.1"/>
    <property type="molecule type" value="Genomic_DNA"/>
</dbReference>
<comment type="caution">
    <text evidence="2">The sequence shown here is derived from an EMBL/GenBank/DDBJ whole genome shotgun (WGS) entry which is preliminary data.</text>
</comment>
<accession>A0AAN7ME17</accession>
<feature type="domain" description="J" evidence="1">
    <location>
        <begin position="54"/>
        <end position="119"/>
    </location>
</feature>
<dbReference type="CDD" id="cd06257">
    <property type="entry name" value="DnaJ"/>
    <property type="match status" value="1"/>
</dbReference>
<evidence type="ECO:0000313" key="3">
    <source>
        <dbReference type="Proteomes" id="UP001346149"/>
    </source>
</evidence>
<dbReference type="PROSITE" id="PS50076">
    <property type="entry name" value="DNAJ_2"/>
    <property type="match status" value="1"/>
</dbReference>